<keyword evidence="1" id="KW-0472">Membrane</keyword>
<reference evidence="2" key="1">
    <citation type="submission" date="2021-01" db="EMBL/GenBank/DDBJ databases">
        <authorList>
            <person name="Corre E."/>
            <person name="Pelletier E."/>
            <person name="Niang G."/>
            <person name="Scheremetjew M."/>
            <person name="Finn R."/>
            <person name="Kale V."/>
            <person name="Holt S."/>
            <person name="Cochrane G."/>
            <person name="Meng A."/>
            <person name="Brown T."/>
            <person name="Cohen L."/>
        </authorList>
    </citation>
    <scope>NUCLEOTIDE SEQUENCE</scope>
    <source>
        <strain evidence="2">PLY429</strain>
    </source>
</reference>
<protein>
    <submittedName>
        <fullName evidence="2">Uncharacterized protein</fullName>
    </submittedName>
</protein>
<gene>
    <name evidence="2" type="ORF">TCHU04912_LOCUS11036</name>
</gene>
<accession>A0A7S1X528</accession>
<dbReference type="PANTHER" id="PTHR15852:SF54">
    <property type="entry name" value="PROTEIN SSUH2 HOMOLOG"/>
    <property type="match status" value="1"/>
</dbReference>
<feature type="transmembrane region" description="Helical" evidence="1">
    <location>
        <begin position="128"/>
        <end position="147"/>
    </location>
</feature>
<evidence type="ECO:0000313" key="2">
    <source>
        <dbReference type="EMBL" id="CAD9208798.1"/>
    </source>
</evidence>
<dbReference type="AlphaFoldDB" id="A0A7S1X528"/>
<name>A0A7S1X528_9CHLO</name>
<dbReference type="SUPFAM" id="SSF57938">
    <property type="entry name" value="DnaJ/Hsp40 cysteine-rich domain"/>
    <property type="match status" value="1"/>
</dbReference>
<sequence length="253" mass="26732">MAAVSTSMPAVPLAASTSLGLSRTSGNSSFPRLPARPEITGRRVVLLPGQQRALIVAAAAAGDQTRGEWSQTTNNVDYAVPETTVSGQVPNRQYEEFHMNNQYAVMQPASLTATYGFRGINLPSVFKGPSSVILMIAMTIFAAYTAVRKMLQRKAKSCDTCKSYGIVRCNLCGGQGSIAWEGKWSHTTLCPGCFGKRHVRCESCGGMHNRSRFGHVTSGSADVFPGSGAPVSAAAAAGAEGLPSIPSAERMRD</sequence>
<organism evidence="2">
    <name type="scientific">Tetraselmis chuii</name>
    <dbReference type="NCBI Taxonomy" id="63592"/>
    <lineage>
        <taxon>Eukaryota</taxon>
        <taxon>Viridiplantae</taxon>
        <taxon>Chlorophyta</taxon>
        <taxon>core chlorophytes</taxon>
        <taxon>Chlorodendrophyceae</taxon>
        <taxon>Chlorodendrales</taxon>
        <taxon>Chlorodendraceae</taxon>
        <taxon>Tetraselmis</taxon>
    </lineage>
</organism>
<dbReference type="EMBL" id="HBGG01021210">
    <property type="protein sequence ID" value="CAD9208798.1"/>
    <property type="molecule type" value="Transcribed_RNA"/>
</dbReference>
<keyword evidence="1" id="KW-0812">Transmembrane</keyword>
<dbReference type="PANTHER" id="PTHR15852">
    <property type="entry name" value="PLASTID TRANSCRIPTIONALLY ACTIVE PROTEIN"/>
    <property type="match status" value="1"/>
</dbReference>
<keyword evidence="1" id="KW-1133">Transmembrane helix</keyword>
<proteinExistence type="predicted"/>
<evidence type="ECO:0000256" key="1">
    <source>
        <dbReference type="SAM" id="Phobius"/>
    </source>
</evidence>
<dbReference type="InterPro" id="IPR036410">
    <property type="entry name" value="HSP_DnaJ_Cys-rich_dom_sf"/>
</dbReference>